<dbReference type="GO" id="GO:0031297">
    <property type="term" value="P:replication fork processing"/>
    <property type="evidence" value="ECO:0007669"/>
    <property type="project" value="TreeGrafter"/>
</dbReference>
<feature type="compositionally biased region" description="Polar residues" evidence="5">
    <location>
        <begin position="2503"/>
        <end position="2522"/>
    </location>
</feature>
<feature type="compositionally biased region" description="Polar residues" evidence="5">
    <location>
        <begin position="2422"/>
        <end position="2441"/>
    </location>
</feature>
<feature type="compositionally biased region" description="Basic and acidic residues" evidence="5">
    <location>
        <begin position="2453"/>
        <end position="2463"/>
    </location>
</feature>
<feature type="compositionally biased region" description="Acidic residues" evidence="5">
    <location>
        <begin position="3151"/>
        <end position="3160"/>
    </location>
</feature>
<protein>
    <submittedName>
        <fullName evidence="7">ATP-DEPENDENT HELICASE SMARCA (SWI/SNF-RELATED MATRIX-ASSOCIATED ACTIN-DEPENDENT REGULATOR OF CHROMATIN A)-RELATED</fullName>
    </submittedName>
</protein>
<sequence>MREKGASVFGEAPNNAAEQTRQDKSGRGDEKRSRRAAGLAESAHFTVKVEGRGAGGTEEAGPEATMKTKPTRGRTRKSEAERRPETDKKRAVKRREATTNKEEEEGAESVAKKQIAGKGERESRERGTQSKRKRRPTEDENAETTEPPACPKNGRTKQAKNCEQETQTDNLRGWRPRALRSWRSRLLLQLQRREQLSAENATLNPCTVNSVRPEAPPTSYLPPDHPSSCLSVSSPSSSSSSFPSSSASPCIPSSSPTSVCASADCSSFSASAGTPSCVSPLHPNREGEGRLSAAHAFEAFTYTGAEGSSLSALRGTPVKRRNGGRSPMSPMEGRCRGGAASAGPEERHGHPQSTLGGWETPVRPRRDSAAPATVLPSVQAATAVAALRGGACIRENKERRSVASTSHDVSGTGSPFCAPGSSLPRSSVDLSLSGGAAPSKCVGVSISPSLSPSNSGDLDKVASPTEGSQRNSILAFWEEIDRRRTLSPSEVAATFTCPVCGIQGMRFVTGRYGAFLGCSSFPACRGKRSGREVELWRAGGPAGHKRRNAKLTLTCEMESCSSFRVHAQGDSEVGELLRLALPSVIQGAAEAFWKKQRGQAKDGETSERTARFREVERAEGPKEEGVAEQARGMQMREGDSQAEAPASMHYRSSGARMDSEDRETFTRVAGDAVDKDNSCVSWTRDEGYTCDSPHECQRVQRDSRDTSARNDIPDLLRPLSWLPRVDRLKSRKAPWAAFLPFICRAGEMWRQTAGDGSRHLKESSSRAASDRLSSTRGGSNIPTDEGVTERRQSVKDDLLNSASPCDESLLRMLLAGLPGGERRTAGDDCTAQRPPDWDWTVGCLAPPGVPLVGLAGRAGVREPAEGACNGRNEGDAVDTFGEFPGDTKTDKGGFGSARERQREATETGVEDTGDLPYVDGCVFVLEAYEWIISSLVEQTSEWCHVAPIPGLTLRFFREYHDRTGERENAFFVGDHQTALAIANHRMPPLLRKSLFPFQLEGILFALQRGGRVLIGDQMGLGKTIQALALLSIYKAFPVLIVVPASLRLVWAEAIERWLPSLSCPSALLVIFGSDDRPALPAPSPVGSPGHVPSCFRPPVSAFLEPSASGNSPPLSSLDLTSPLGLSTALPSASALPIKSTVLSSRSSPASLASPLGSSPPAAWAPSGVAPAEASQLPASPQIVLTSYEMTRRLPDFLSQMNFQMVIVDESHKLRTPASAGAVSGLEADMTRRVLQLIKAATYAVLLTGTPSVKHPFDLFSQIDALRPPMEPQAWRQRQARVRADWARFRREAETAGAPRSRDLRERVRGPAGQTGAWAEAEEEPGWRGAVRGAADWGNETEGGERAGGRTSFFSGDKVGRLEADGASATAAPDQLKPTRGEEKAARCRRTSFAARPRRYAHEGNILRADRIQFGEEYCTSVLTYGSRKRYGISARSWELHLLLTTAVLIRRRHLSSWREPGPHGKPGRWGLPSNSSAPRPPGGDAGQVARASGGSGLPRRVSGAWDGEPKSENGDTQTAGDRRSDDGRHRRLSGFGQEKERNDDERCEGFEGGAAAGQVREDEQAWGRPRDDAGETRRKAEEGKAIQEDKEGAMLSPDGGDCLAVPPPCIRILQALQLTGENQAIHAIAVATVLRRPPFSSLCQEVQRLCDERQKSAKDELARQTEAQLGLGKRTERTRGSGHSAKGKTRSSAGRRKGASGDKVGGPEDREEAGGAEPRGRELHSPEKRKAKNDEECGPGKRRKTDEKRPNDDTSGTQQRQDVGKGGRAKRENDPSAGRRARLVKEERDATGDAAIEVNFEASKDVEHAKCSGAEDPALSQSTKRYLKTNNGNPQQTEKTRRASQSRGKAPTGRPVPSGVHAGEEGSNQSGTTDANMFRNNSGAGRDTSVDDTAGILERLEGEMPMQDEGHELGGGGDIRSALYLRAVEKIADALGGSLDRWTVKTEAERVGLSKVKSALQWLREKFLRDDAEDDEQDEEEGNDDEGNSLTEEPEFDGSQSTKIVIFAHHRRVLDCLEQGLRSFQKRSERGGRPGGSRGRCRGASELANAPALREAADSLWEGDSARRAAFGFVRIDGSVPEEEKFRRREIFHKVPQCKIALLSVTASSHGVDLSNANVCVFVELLPEQHELLQAEGRLQRRGQRRQVTTFFLINRFLGEDADAEGLGAESAAEGDSWRLLTSDAETTEAAIDASRKDPARASAENCDVVRRPARKGKSGEGKGGTCHPAQTHTDTSNVGDEKKTKRKPFPVPSRLFVSCVAVASPSCGEGSSSSLPSPRSASSPVSCPSQSASLGTKSEPCTRVRLRDLLTRFWREVLREKKRLLAECENLDVSAWRRYSACAAAIHHVVDGPTEAAEGDTFPLKIHQQAEWVGAACRGESEGRQTLNVGEESEQRREGDKDAGESEDQQESIGSEEAKQTAVTAGSTQYDSKSADTTGRNWAPERGVGAQMERHENKEASSCRHTSNKPVFLETVSTTVGLLGTVTETQVANEELVHGLKSRTTPSETSVTLPSISPSNKTLDRRRRPAFCLASGFCSGSGDSEFKSGSIPEISETQPELHYHAQSLHSGMERELGAGEADDDNPLATHVAPRDLRFIVSPYTKRVHVLRVWNTRDVTSRMHTRSPGHPSPSFPSATSSSVSPDSSDSVPPPSPSSEVPSSGPVPPSALDSQAPSLSEAPHSSLSFPGGSSLRPESLAPLPVDIAGQSFLESQTGTRCVSFAREACLAVEPLGISFPAEELLAPGAFPGAVSCTATASRISFSEVPMFCATGQRPEVPGRAPGSGASSDVLWRRSGPWRKSETESREGFEDMVKGYAARFYAEYLSLTSYQRRKLRNVYAPLGLHAWIASGAVLTAGKAHAAGASASRPICEGFAGYNSPSVLQIVSPFFSEPFHTPRTYHQGQAPPYEDRKDVAIGCPRQWPVKLPRSFRDLPLQAYFETMLHMHYTQCMRRSSLAHLGEKAAEGQDSLATVSGWGTPSDSNYFVPSRYYMLAGETPTEEAPGLGHNRARAAGKAPRVGLQESRECEAEARTEPPEGDGTKGAQRASAGSLAVDASRSCSPHASQENATETHPFASAKPRRSDALRGSAALRDGSEHAVKKRKGREPRRENPKIQGDGGPDGMQGTVAKARTGGAGPRSSGGAPDLRWDEDEEEDGSEGGAFDETLQRRIPAPALPPQSVSVTRGLSSAIPATSTMVPGVKEESWRGADEPAITGSLDPSQCALSGDGEGAGGVETDRALWQGSAHTYQRKRHGSTKAPAYPCDAVLGAAQSFSDDPAVPLKLTTSRFFPPSSWENVALPSKAPSSLNSKIPPSWGRIRRLTGSSLSSETKDDACTSSDDIVESVDTVPPCPSPTPSVSPRFPRVLSREHETGGERVGVENRLRLDRYPKEEHDCRLAYVRALATYSRLGGSCVTYYQPVFLGPSRPTLRVNLSQVDVPLQTLVDKCPLMDSLEEASHDGGACSSPPQPLCLMCYQPLVALSTTRKWSRKLTNSGRETKAKCERPLSGSGTPQYGVKADGDSEEQRSLMLSEDEKEKDQESKGQKADCGDNATRSAMRKADALQGCTPPVGQITARGLRVSKRGKGRPKNELVGDGVSVGDLERRNGLPVYECRTQKNKADGSPSDGRSDSQLQTDDEATLALHDESGSELCQRGAQVIFAKKEEGDAFGPCHDMCSDEWEVRCSDNDLFCSGACRAAFFARRNSDSLRRQVFRSDRGICSGCGIDCVALLAGVKSMREEGRNAAAIGEFIFSFAPTFRAFPTLAALLIREPVDGNAWHADHIIPVHQGGGLCDLTNVQTLCRACHQLKTNRETSLRAHRSWMARQAGLSTVENPLSLTQ</sequence>
<dbReference type="InterPro" id="IPR000330">
    <property type="entry name" value="SNF2_N"/>
</dbReference>
<feature type="region of interest" description="Disordered" evidence="5">
    <location>
        <begin position="308"/>
        <end position="373"/>
    </location>
</feature>
<dbReference type="SUPFAM" id="SSF57783">
    <property type="entry name" value="Zinc beta-ribbon"/>
    <property type="match status" value="1"/>
</dbReference>
<feature type="compositionally biased region" description="Basic and acidic residues" evidence="5">
    <location>
        <begin position="1559"/>
        <end position="1592"/>
    </location>
</feature>
<feature type="compositionally biased region" description="Basic and acidic residues" evidence="5">
    <location>
        <begin position="599"/>
        <end position="625"/>
    </location>
</feature>
<dbReference type="GO" id="GO:0004386">
    <property type="term" value="F:helicase activity"/>
    <property type="evidence" value="ECO:0007669"/>
    <property type="project" value="UniProtKB-KW"/>
</dbReference>
<dbReference type="Gene3D" id="1.10.30.50">
    <property type="match status" value="1"/>
</dbReference>
<evidence type="ECO:0000256" key="1">
    <source>
        <dbReference type="ARBA" id="ARBA00022741"/>
    </source>
</evidence>
<dbReference type="PROSITE" id="PS51192">
    <property type="entry name" value="HELICASE_ATP_BIND_1"/>
    <property type="match status" value="1"/>
</dbReference>
<dbReference type="Gene3D" id="3.40.50.10810">
    <property type="entry name" value="Tandem AAA-ATPase domain"/>
    <property type="match status" value="2"/>
</dbReference>
<dbReference type="CDD" id="cd00085">
    <property type="entry name" value="HNHc"/>
    <property type="match status" value="1"/>
</dbReference>
<feature type="region of interest" description="Disordered" evidence="5">
    <location>
        <begin position="2190"/>
        <end position="2248"/>
    </location>
</feature>
<feature type="region of interest" description="Disordered" evidence="5">
    <location>
        <begin position="2620"/>
        <end position="2694"/>
    </location>
</feature>
<dbReference type="EMBL" id="LN714498">
    <property type="protein sequence ID" value="CEL75083.1"/>
    <property type="molecule type" value="Genomic_DNA"/>
</dbReference>
<feature type="region of interest" description="Disordered" evidence="5">
    <location>
        <begin position="1969"/>
        <end position="1999"/>
    </location>
</feature>
<dbReference type="GO" id="GO:0005524">
    <property type="term" value="F:ATP binding"/>
    <property type="evidence" value="ECO:0007669"/>
    <property type="project" value="UniProtKB-KW"/>
</dbReference>
<dbReference type="Pfam" id="PF00176">
    <property type="entry name" value="SNF2-rel_dom"/>
    <property type="match status" value="1"/>
</dbReference>
<feature type="region of interest" description="Disordered" evidence="5">
    <location>
        <begin position="1456"/>
        <end position="1599"/>
    </location>
</feature>
<dbReference type="InterPro" id="IPR002711">
    <property type="entry name" value="HNH"/>
</dbReference>
<dbReference type="GO" id="GO:0043596">
    <property type="term" value="C:nuclear replication fork"/>
    <property type="evidence" value="ECO:0007669"/>
    <property type="project" value="TreeGrafter"/>
</dbReference>
<feature type="compositionally biased region" description="Basic and acidic residues" evidence="5">
    <location>
        <begin position="20"/>
        <end position="32"/>
    </location>
</feature>
<dbReference type="GO" id="GO:0016787">
    <property type="term" value="F:hydrolase activity"/>
    <property type="evidence" value="ECO:0007669"/>
    <property type="project" value="UniProtKB-KW"/>
</dbReference>
<dbReference type="GO" id="GO:0006281">
    <property type="term" value="P:DNA repair"/>
    <property type="evidence" value="ECO:0007669"/>
    <property type="project" value="TreeGrafter"/>
</dbReference>
<feature type="compositionally biased region" description="Basic and acidic residues" evidence="5">
    <location>
        <begin position="885"/>
        <end position="905"/>
    </location>
</feature>
<name>A0A0F7V2V6_TOXGV</name>
<dbReference type="Gene3D" id="3.40.50.300">
    <property type="entry name" value="P-loop containing nucleotide triphosphate hydrolases"/>
    <property type="match status" value="1"/>
</dbReference>
<feature type="compositionally biased region" description="Low complexity" evidence="5">
    <location>
        <begin position="226"/>
        <end position="248"/>
    </location>
</feature>
<evidence type="ECO:0000256" key="4">
    <source>
        <dbReference type="ARBA" id="ARBA00022840"/>
    </source>
</evidence>
<feature type="region of interest" description="Disordered" evidence="5">
    <location>
        <begin position="596"/>
        <end position="660"/>
    </location>
</feature>
<dbReference type="Pfam" id="PF00271">
    <property type="entry name" value="Helicase_C"/>
    <property type="match status" value="1"/>
</dbReference>
<feature type="compositionally biased region" description="Low complexity" evidence="5">
    <location>
        <begin position="765"/>
        <end position="774"/>
    </location>
</feature>
<keyword evidence="4" id="KW-0067">ATP-binding</keyword>
<feature type="region of interest" description="Disordered" evidence="5">
    <location>
        <begin position="866"/>
        <end position="911"/>
    </location>
</feature>
<feature type="compositionally biased region" description="Low complexity" evidence="5">
    <location>
        <begin position="2269"/>
        <end position="2295"/>
    </location>
</feature>
<feature type="region of interest" description="Disordered" evidence="5">
    <location>
        <begin position="2380"/>
        <end position="2466"/>
    </location>
</feature>
<accession>A0A0F7V2V6</accession>
<feature type="domain" description="Helicase ATP-binding" evidence="6">
    <location>
        <begin position="1003"/>
        <end position="1268"/>
    </location>
</feature>
<feature type="compositionally biased region" description="Basic and acidic residues" evidence="5">
    <location>
        <begin position="1292"/>
        <end position="1308"/>
    </location>
</feature>
<dbReference type="InterPro" id="IPR027417">
    <property type="entry name" value="P-loop_NTPase"/>
</dbReference>
<proteinExistence type="predicted"/>
<feature type="compositionally biased region" description="Polar residues" evidence="5">
    <location>
        <begin position="159"/>
        <end position="170"/>
    </location>
</feature>
<dbReference type="Gene3D" id="3.30.65.10">
    <property type="entry name" value="Bacterial Topoisomerase I, domain 1"/>
    <property type="match status" value="1"/>
</dbReference>
<feature type="region of interest" description="Disordered" evidence="5">
    <location>
        <begin position="397"/>
        <end position="420"/>
    </location>
</feature>
<feature type="compositionally biased region" description="Polar residues" evidence="5">
    <location>
        <begin position="1866"/>
        <end position="1883"/>
    </location>
</feature>
<feature type="compositionally biased region" description="Polar residues" evidence="5">
    <location>
        <begin position="3060"/>
        <end position="3073"/>
    </location>
</feature>
<feature type="region of interest" description="Disordered" evidence="5">
    <location>
        <begin position="690"/>
        <end position="709"/>
    </location>
</feature>
<feature type="compositionally biased region" description="Acidic residues" evidence="5">
    <location>
        <begin position="1971"/>
        <end position="1996"/>
    </location>
</feature>
<feature type="region of interest" description="Disordered" evidence="5">
    <location>
        <begin position="2269"/>
        <end position="2299"/>
    </location>
</feature>
<feature type="compositionally biased region" description="Polar residues" evidence="5">
    <location>
        <begin position="2671"/>
        <end position="2687"/>
    </location>
</feature>
<feature type="compositionally biased region" description="Basic and acidic residues" evidence="5">
    <location>
        <begin position="118"/>
        <end position="128"/>
    </location>
</feature>
<dbReference type="InterPro" id="IPR001650">
    <property type="entry name" value="Helicase_C-like"/>
</dbReference>
<feature type="region of interest" description="Disordered" evidence="5">
    <location>
        <begin position="2025"/>
        <end position="2044"/>
    </location>
</feature>
<dbReference type="InterPro" id="IPR038718">
    <property type="entry name" value="SNF2-like_sf"/>
</dbReference>
<feature type="compositionally biased region" description="Polar residues" evidence="5">
    <location>
        <begin position="1819"/>
        <end position="1847"/>
    </location>
</feature>
<reference evidence="7" key="1">
    <citation type="journal article" date="2015" name="PLoS ONE">
        <title>Comprehensive Evaluation of Toxoplasma gondii VEG and Neospora caninum LIV Genomes with Tachyzoite Stage Transcriptome and Proteome Defines Novel Transcript Features.</title>
        <authorList>
            <person name="Ramaprasad A."/>
            <person name="Mourier T."/>
            <person name="Naeem R."/>
            <person name="Malas T.B."/>
            <person name="Moussa E."/>
            <person name="Panigrahi A."/>
            <person name="Vermont S.J."/>
            <person name="Otto T.D."/>
            <person name="Wastling J."/>
            <person name="Pain A."/>
        </authorList>
    </citation>
    <scope>NUCLEOTIDE SEQUENCE</scope>
    <source>
        <strain evidence="7">VEG</strain>
    </source>
</reference>
<organism evidence="7">
    <name type="scientific">Toxoplasma gondii (strain ATCC 50861 / VEG)</name>
    <dbReference type="NCBI Taxonomy" id="432359"/>
    <lineage>
        <taxon>Eukaryota</taxon>
        <taxon>Sar</taxon>
        <taxon>Alveolata</taxon>
        <taxon>Apicomplexa</taxon>
        <taxon>Conoidasida</taxon>
        <taxon>Coccidia</taxon>
        <taxon>Eucoccidiorida</taxon>
        <taxon>Eimeriorina</taxon>
        <taxon>Sarcocystidae</taxon>
        <taxon>Toxoplasma</taxon>
    </lineage>
</organism>
<evidence type="ECO:0000259" key="6">
    <source>
        <dbReference type="PROSITE" id="PS51192"/>
    </source>
</evidence>
<feature type="compositionally biased region" description="Low complexity" evidence="5">
    <location>
        <begin position="2635"/>
        <end position="2650"/>
    </location>
</feature>
<feature type="compositionally biased region" description="Polar residues" evidence="5">
    <location>
        <begin position="2229"/>
        <end position="2239"/>
    </location>
</feature>
<feature type="region of interest" description="Disordered" evidence="5">
    <location>
        <begin position="2500"/>
        <end position="2523"/>
    </location>
</feature>
<dbReference type="SUPFAM" id="SSF52540">
    <property type="entry name" value="P-loop containing nucleoside triphosphate hydrolases"/>
    <property type="match status" value="2"/>
</dbReference>
<feature type="compositionally biased region" description="Basic residues" evidence="5">
    <location>
        <begin position="1685"/>
        <end position="1698"/>
    </location>
</feature>
<feature type="compositionally biased region" description="Basic and acidic residues" evidence="5">
    <location>
        <begin position="1537"/>
        <end position="1549"/>
    </location>
</feature>
<feature type="compositionally biased region" description="Basic and acidic residues" evidence="5">
    <location>
        <begin position="3521"/>
        <end position="3551"/>
    </location>
</feature>
<evidence type="ECO:0000256" key="5">
    <source>
        <dbReference type="SAM" id="MobiDB-lite"/>
    </source>
</evidence>
<feature type="region of interest" description="Disordered" evidence="5">
    <location>
        <begin position="3492"/>
        <end position="3638"/>
    </location>
</feature>
<feature type="compositionally biased region" description="Basic and acidic residues" evidence="5">
    <location>
        <begin position="76"/>
        <end position="101"/>
    </location>
</feature>
<keyword evidence="2" id="KW-0378">Hydrolase</keyword>
<feature type="region of interest" description="Disordered" evidence="5">
    <location>
        <begin position="754"/>
        <end position="792"/>
    </location>
</feature>
<dbReference type="Pfam" id="PF01844">
    <property type="entry name" value="HNH"/>
    <property type="match status" value="1"/>
</dbReference>
<dbReference type="InterPro" id="IPR003615">
    <property type="entry name" value="HNH_nuc"/>
</dbReference>
<feature type="compositionally biased region" description="Basic and acidic residues" evidence="5">
    <location>
        <begin position="1718"/>
        <end position="1752"/>
    </location>
</feature>
<gene>
    <name evidence="7" type="ORF">BN1205_021120</name>
</gene>
<feature type="region of interest" description="Disordered" evidence="5">
    <location>
        <begin position="1292"/>
        <end position="1356"/>
    </location>
</feature>
<feature type="compositionally biased region" description="Basic and acidic residues" evidence="5">
    <location>
        <begin position="3025"/>
        <end position="3037"/>
    </location>
</feature>
<feature type="compositionally biased region" description="Basic and acidic residues" evidence="5">
    <location>
        <begin position="1762"/>
        <end position="1774"/>
    </location>
</feature>
<feature type="compositionally biased region" description="Pro residues" evidence="5">
    <location>
        <begin position="214"/>
        <end position="225"/>
    </location>
</feature>
<dbReference type="PANTHER" id="PTHR45766">
    <property type="entry name" value="DNA ANNEALING HELICASE AND ENDONUCLEASE ZRANB3 FAMILY MEMBER"/>
    <property type="match status" value="1"/>
</dbReference>
<feature type="compositionally biased region" description="Basic and acidic residues" evidence="5">
    <location>
        <begin position="2394"/>
        <end position="2405"/>
    </location>
</feature>
<keyword evidence="1" id="KW-0547">Nucleotide-binding</keyword>
<dbReference type="GO" id="GO:0004520">
    <property type="term" value="F:DNA endonuclease activity"/>
    <property type="evidence" value="ECO:0007669"/>
    <property type="project" value="TreeGrafter"/>
</dbReference>
<evidence type="ECO:0000256" key="2">
    <source>
        <dbReference type="ARBA" id="ARBA00022801"/>
    </source>
</evidence>
<dbReference type="SMART" id="SM00487">
    <property type="entry name" value="DEXDc"/>
    <property type="match status" value="1"/>
</dbReference>
<dbReference type="GO" id="GO:0008270">
    <property type="term" value="F:zinc ion binding"/>
    <property type="evidence" value="ECO:0007669"/>
    <property type="project" value="InterPro"/>
</dbReference>
<dbReference type="InterPro" id="IPR014001">
    <property type="entry name" value="Helicase_ATP-bd"/>
</dbReference>
<evidence type="ECO:0000256" key="3">
    <source>
        <dbReference type="ARBA" id="ARBA00022806"/>
    </source>
</evidence>
<dbReference type="PANTHER" id="PTHR45766:SF3">
    <property type="entry name" value="DNA ANNEALING HELICASE AND ENDONUCLEASE ZRANB3"/>
    <property type="match status" value="1"/>
</dbReference>
<feature type="region of interest" description="Disordered" evidence="5">
    <location>
        <begin position="206"/>
        <end position="248"/>
    </location>
</feature>
<feature type="region of interest" description="Disordered" evidence="5">
    <location>
        <begin position="3000"/>
        <end position="3163"/>
    </location>
</feature>
<dbReference type="SMART" id="SM00507">
    <property type="entry name" value="HNHc"/>
    <property type="match status" value="1"/>
</dbReference>
<dbReference type="GO" id="GO:0003676">
    <property type="term" value="F:nucleic acid binding"/>
    <property type="evidence" value="ECO:0007669"/>
    <property type="project" value="InterPro"/>
</dbReference>
<feature type="region of interest" description="Disordered" evidence="5">
    <location>
        <begin position="1655"/>
        <end position="1897"/>
    </location>
</feature>
<feature type="compositionally biased region" description="Polar residues" evidence="5">
    <location>
        <begin position="402"/>
        <end position="413"/>
    </location>
</feature>
<feature type="region of interest" description="Disordered" evidence="5">
    <location>
        <begin position="1"/>
        <end position="177"/>
    </location>
</feature>
<keyword evidence="3 7" id="KW-0347">Helicase</keyword>
<evidence type="ECO:0000313" key="7">
    <source>
        <dbReference type="EMBL" id="CEL75083.1"/>
    </source>
</evidence>